<evidence type="ECO:0000313" key="3">
    <source>
        <dbReference type="Proteomes" id="UP001159363"/>
    </source>
</evidence>
<feature type="region of interest" description="Disordered" evidence="1">
    <location>
        <begin position="127"/>
        <end position="169"/>
    </location>
</feature>
<feature type="compositionally biased region" description="Basic residues" evidence="1">
    <location>
        <begin position="155"/>
        <end position="169"/>
    </location>
</feature>
<name>A0ABQ9GAV8_9NEOP</name>
<reference evidence="2 3" key="1">
    <citation type="submission" date="2023-02" db="EMBL/GenBank/DDBJ databases">
        <title>LHISI_Scaffold_Assembly.</title>
        <authorList>
            <person name="Stuart O.P."/>
            <person name="Cleave R."/>
            <person name="Magrath M.J.L."/>
            <person name="Mikheyev A.S."/>
        </authorList>
    </citation>
    <scope>NUCLEOTIDE SEQUENCE [LARGE SCALE GENOMIC DNA]</scope>
    <source>
        <strain evidence="2">Daus_M_001</strain>
        <tissue evidence="2">Leg muscle</tissue>
    </source>
</reference>
<feature type="compositionally biased region" description="Polar residues" evidence="1">
    <location>
        <begin position="59"/>
        <end position="76"/>
    </location>
</feature>
<comment type="caution">
    <text evidence="2">The sequence shown here is derived from an EMBL/GenBank/DDBJ whole genome shotgun (WGS) entry which is preliminary data.</text>
</comment>
<evidence type="ECO:0000256" key="1">
    <source>
        <dbReference type="SAM" id="MobiDB-lite"/>
    </source>
</evidence>
<gene>
    <name evidence="2" type="ORF">PR048_031995</name>
</gene>
<feature type="region of interest" description="Disordered" evidence="1">
    <location>
        <begin position="15"/>
        <end position="76"/>
    </location>
</feature>
<dbReference type="EMBL" id="JARBHB010000015">
    <property type="protein sequence ID" value="KAJ8868186.1"/>
    <property type="molecule type" value="Genomic_DNA"/>
</dbReference>
<dbReference type="Proteomes" id="UP001159363">
    <property type="component" value="Chromosome 14"/>
</dbReference>
<keyword evidence="3" id="KW-1185">Reference proteome</keyword>
<evidence type="ECO:0000313" key="2">
    <source>
        <dbReference type="EMBL" id="KAJ8868186.1"/>
    </source>
</evidence>
<organism evidence="2 3">
    <name type="scientific">Dryococelus australis</name>
    <dbReference type="NCBI Taxonomy" id="614101"/>
    <lineage>
        <taxon>Eukaryota</taxon>
        <taxon>Metazoa</taxon>
        <taxon>Ecdysozoa</taxon>
        <taxon>Arthropoda</taxon>
        <taxon>Hexapoda</taxon>
        <taxon>Insecta</taxon>
        <taxon>Pterygota</taxon>
        <taxon>Neoptera</taxon>
        <taxon>Polyneoptera</taxon>
        <taxon>Phasmatodea</taxon>
        <taxon>Verophasmatodea</taxon>
        <taxon>Anareolatae</taxon>
        <taxon>Phasmatidae</taxon>
        <taxon>Eurycanthinae</taxon>
        <taxon>Dryococelus</taxon>
    </lineage>
</organism>
<protein>
    <submittedName>
        <fullName evidence="2">Uncharacterized protein</fullName>
    </submittedName>
</protein>
<feature type="compositionally biased region" description="Polar residues" evidence="1">
    <location>
        <begin position="15"/>
        <end position="30"/>
    </location>
</feature>
<proteinExistence type="predicted"/>
<accession>A0ABQ9GAV8</accession>
<sequence length="169" mass="18349">MTSWALDCKLRLNFGGNNSGREVPGQTVSDPETCKGSGCNVADEGSDSDSTWCEEAERTTSGQPQSSTSKPCQDSTDTVCDIVSLTNQLSMKDENVEEMLEANIITQDSEALMDCALGGLLQLGAGSQQDARSVDSPCEPVRRTSDSTRYSLRNQPKRSSKFGKRNFMF</sequence>